<dbReference type="Gene3D" id="3.30.1390.30">
    <property type="entry name" value="Penicillin-binding protein 2a, domain 3"/>
    <property type="match status" value="1"/>
</dbReference>
<dbReference type="InterPro" id="IPR007887">
    <property type="entry name" value="MecA_N"/>
</dbReference>
<gene>
    <name evidence="7" type="ORF">K340107D12_06430</name>
</gene>
<dbReference type="RefSeq" id="WP_390422842.1">
    <property type="nucleotide sequence ID" value="NZ_BAABZQ010000001.1"/>
</dbReference>
<evidence type="ECO:0000256" key="3">
    <source>
        <dbReference type="ARBA" id="ARBA00023136"/>
    </source>
</evidence>
<comment type="caution">
    <text evidence="7">The sequence shown here is derived from an EMBL/GenBank/DDBJ whole genome shotgun (WGS) entry which is preliminary data.</text>
</comment>
<dbReference type="SUPFAM" id="SSF54427">
    <property type="entry name" value="NTF2-like"/>
    <property type="match status" value="1"/>
</dbReference>
<dbReference type="Pfam" id="PF05223">
    <property type="entry name" value="MecA_N"/>
    <property type="match status" value="1"/>
</dbReference>
<dbReference type="Gene3D" id="3.40.710.10">
    <property type="entry name" value="DD-peptidase/beta-lactamase superfamily"/>
    <property type="match status" value="1"/>
</dbReference>
<dbReference type="Gene3D" id="3.90.1310.10">
    <property type="entry name" value="Penicillin-binding protein 2a (Domain 2)"/>
    <property type="match status" value="1"/>
</dbReference>
<dbReference type="InterPro" id="IPR001460">
    <property type="entry name" value="PCN-bd_Tpept"/>
</dbReference>
<keyword evidence="8" id="KW-1185">Reference proteome</keyword>
<evidence type="ECO:0000313" key="8">
    <source>
        <dbReference type="Proteomes" id="UP001600941"/>
    </source>
</evidence>
<feature type="domain" description="Penicillin-binding protein transpeptidase" evidence="4">
    <location>
        <begin position="365"/>
        <end position="505"/>
    </location>
</feature>
<dbReference type="Gene3D" id="3.10.450.100">
    <property type="entry name" value="NTF2-like, domain 1"/>
    <property type="match status" value="1"/>
</dbReference>
<dbReference type="PANTHER" id="PTHR30627">
    <property type="entry name" value="PEPTIDOGLYCAN D,D-TRANSPEPTIDASE"/>
    <property type="match status" value="1"/>
</dbReference>
<name>A0ABQ0BN14_9FIRM</name>
<dbReference type="InterPro" id="IPR012338">
    <property type="entry name" value="Beta-lactam/transpept-like"/>
</dbReference>
<evidence type="ECO:0000259" key="6">
    <source>
        <dbReference type="Pfam" id="PF05223"/>
    </source>
</evidence>
<protein>
    <recommendedName>
        <fullName evidence="9">Penicillin-binding transpeptidase domain-containing protein</fullName>
    </recommendedName>
</protein>
<dbReference type="EMBL" id="BAABZQ010000001">
    <property type="protein sequence ID" value="GAA6497827.1"/>
    <property type="molecule type" value="Genomic_DNA"/>
</dbReference>
<accession>A0ABQ0BN14</accession>
<dbReference type="Pfam" id="PF03717">
    <property type="entry name" value="PBP_dimer"/>
    <property type="match status" value="1"/>
</dbReference>
<feature type="domain" description="NTF2-like N-terminal transpeptidase" evidence="6">
    <location>
        <begin position="37"/>
        <end position="143"/>
    </location>
</feature>
<dbReference type="InterPro" id="IPR050515">
    <property type="entry name" value="Beta-lactam/transpept"/>
</dbReference>
<dbReference type="Proteomes" id="UP001600941">
    <property type="component" value="Unassembled WGS sequence"/>
</dbReference>
<dbReference type="SUPFAM" id="SSF56519">
    <property type="entry name" value="Penicillin binding protein dimerisation domain"/>
    <property type="match status" value="1"/>
</dbReference>
<evidence type="ECO:0000313" key="7">
    <source>
        <dbReference type="EMBL" id="GAA6497827.1"/>
    </source>
</evidence>
<feature type="domain" description="Penicillin-binding protein dimerisation" evidence="5">
    <location>
        <begin position="152"/>
        <end position="327"/>
    </location>
</feature>
<evidence type="ECO:0000259" key="5">
    <source>
        <dbReference type="Pfam" id="PF03717"/>
    </source>
</evidence>
<evidence type="ECO:0008006" key="9">
    <source>
        <dbReference type="Google" id="ProtNLM"/>
    </source>
</evidence>
<dbReference type="InterPro" id="IPR032710">
    <property type="entry name" value="NTF2-like_dom_sf"/>
</dbReference>
<dbReference type="SUPFAM" id="SSF56601">
    <property type="entry name" value="beta-lactamase/transpeptidase-like"/>
    <property type="match status" value="1"/>
</dbReference>
<evidence type="ECO:0000259" key="4">
    <source>
        <dbReference type="Pfam" id="PF00905"/>
    </source>
</evidence>
<dbReference type="PANTHER" id="PTHR30627:SF25">
    <property type="entry name" value="PENICILLIN-BINDING PROTEIN 3"/>
    <property type="match status" value="1"/>
</dbReference>
<reference evidence="7 8" key="1">
    <citation type="submission" date="2024-04" db="EMBL/GenBank/DDBJ databases">
        <title>Defined microbial consortia suppress multidrug-resistant proinflammatory Enterobacteriaceae via ecological control.</title>
        <authorList>
            <person name="Furuichi M."/>
            <person name="Kawaguchi T."/>
            <person name="Pust M."/>
            <person name="Yasuma K."/>
            <person name="Plichta D."/>
            <person name="Hasegawa N."/>
            <person name="Ohya T."/>
            <person name="Bhattarai S."/>
            <person name="Sasajima S."/>
            <person name="Aoto Y."/>
            <person name="Tuganbaev T."/>
            <person name="Yaginuma M."/>
            <person name="Ueda M."/>
            <person name="Okahashi N."/>
            <person name="Amafuji K."/>
            <person name="Kiridooshi Y."/>
            <person name="Sugita K."/>
            <person name="Strazar M."/>
            <person name="Skelly A."/>
            <person name="Suda W."/>
            <person name="Hattori M."/>
            <person name="Nakamoto N."/>
            <person name="Caballero S."/>
            <person name="Norman J."/>
            <person name="Olle B."/>
            <person name="Tanoue T."/>
            <person name="Arita M."/>
            <person name="Bucci V."/>
            <person name="Atarashi K."/>
            <person name="Xavier R."/>
            <person name="Honda K."/>
        </authorList>
    </citation>
    <scope>NUCLEOTIDE SEQUENCE [LARGE SCALE GENOMIC DNA]</scope>
    <source>
        <strain evidence="8">k34-0107-D12</strain>
    </source>
</reference>
<dbReference type="InterPro" id="IPR036138">
    <property type="entry name" value="PBP_dimer_sf"/>
</dbReference>
<sequence>MKRKKAAAVIGIAAAIAVCAAGLVLYKVKFEEKREDVLKEYMGYIEKGRYDKMYALLDEASRNTVNAEDFVVRNQKIYEGIEAENIRLDISEEQEKSQPISYKVTMDTVAGEISFDNDAFFEKESGKWHIKWSDSMIFPNLKAADKVSVVSIDAKRGEIYDRNGELLAGQGTVANVGLVPGKMAVQPQEELETMAALLGTTAGSISEKLDASWVKDDSFVPVKKMSSSQLETPVGEGEATLKDKLLELPGVMISDAESRVYPYGECTSHLLGYVQEINAEELEELRDKGYDEQSILGKSGLEKLFEDRLKARKGYKISIVDAEGSEKEALAMAAPKDGENITLTIDGHLQQSVYEQYKNDKSSSIVMNPKTGEVLAMVSTPTFNSMDFVLGMSQEKWDSLNNDEDKPLYNRTRESWVPGSSFKPVIGAVGLTTGTLSADENLGASGLSWQKDESWGDYRITTLHEYGDEAVLRNALVYSDNIYFAKAALKIGADTLTEQLKKLGLRAGDTI</sequence>
<organism evidence="7 8">
    <name type="scientific">Blautia parvula</name>
    <dbReference type="NCBI Taxonomy" id="2877527"/>
    <lineage>
        <taxon>Bacteria</taxon>
        <taxon>Bacillati</taxon>
        <taxon>Bacillota</taxon>
        <taxon>Clostridia</taxon>
        <taxon>Lachnospirales</taxon>
        <taxon>Lachnospiraceae</taxon>
        <taxon>Blautia</taxon>
    </lineage>
</organism>
<comment type="subcellular location">
    <subcellularLocation>
        <location evidence="1">Membrane</location>
    </subcellularLocation>
</comment>
<proteinExistence type="inferred from homology"/>
<evidence type="ECO:0000256" key="1">
    <source>
        <dbReference type="ARBA" id="ARBA00004370"/>
    </source>
</evidence>
<keyword evidence="3" id="KW-0472">Membrane</keyword>
<comment type="similarity">
    <text evidence="2">Belongs to the transpeptidase family.</text>
</comment>
<evidence type="ECO:0000256" key="2">
    <source>
        <dbReference type="ARBA" id="ARBA00007171"/>
    </source>
</evidence>
<dbReference type="Pfam" id="PF00905">
    <property type="entry name" value="Transpeptidase"/>
    <property type="match status" value="1"/>
</dbReference>
<dbReference type="InterPro" id="IPR005311">
    <property type="entry name" value="PBP_dimer"/>
</dbReference>